<comment type="caution">
    <text evidence="2">The sequence shown here is derived from an EMBL/GenBank/DDBJ whole genome shotgun (WGS) entry which is preliminary data.</text>
</comment>
<accession>A0A921QPY4</accession>
<dbReference type="Proteomes" id="UP000807115">
    <property type="component" value="Chromosome 6"/>
</dbReference>
<reference evidence="2" key="1">
    <citation type="journal article" date="2019" name="BMC Genomics">
        <title>A new reference genome for Sorghum bicolor reveals high levels of sequence similarity between sweet and grain genotypes: implications for the genetics of sugar metabolism.</title>
        <authorList>
            <person name="Cooper E.A."/>
            <person name="Brenton Z.W."/>
            <person name="Flinn B.S."/>
            <person name="Jenkins J."/>
            <person name="Shu S."/>
            <person name="Flowers D."/>
            <person name="Luo F."/>
            <person name="Wang Y."/>
            <person name="Xia P."/>
            <person name="Barry K."/>
            <person name="Daum C."/>
            <person name="Lipzen A."/>
            <person name="Yoshinaga Y."/>
            <person name="Schmutz J."/>
            <person name="Saski C."/>
            <person name="Vermerris W."/>
            <person name="Kresovich S."/>
        </authorList>
    </citation>
    <scope>NUCLEOTIDE SEQUENCE</scope>
</reference>
<dbReference type="EMBL" id="CM027685">
    <property type="protein sequence ID" value="KAG0525858.1"/>
    <property type="molecule type" value="Genomic_DNA"/>
</dbReference>
<evidence type="ECO:0000256" key="1">
    <source>
        <dbReference type="SAM" id="SignalP"/>
    </source>
</evidence>
<keyword evidence="1" id="KW-0732">Signal</keyword>
<evidence type="ECO:0000313" key="2">
    <source>
        <dbReference type="EMBL" id="KAG0525858.1"/>
    </source>
</evidence>
<evidence type="ECO:0008006" key="4">
    <source>
        <dbReference type="Google" id="ProtNLM"/>
    </source>
</evidence>
<organism evidence="2 3">
    <name type="scientific">Sorghum bicolor</name>
    <name type="common">Sorghum</name>
    <name type="synonym">Sorghum vulgare</name>
    <dbReference type="NCBI Taxonomy" id="4558"/>
    <lineage>
        <taxon>Eukaryota</taxon>
        <taxon>Viridiplantae</taxon>
        <taxon>Streptophyta</taxon>
        <taxon>Embryophyta</taxon>
        <taxon>Tracheophyta</taxon>
        <taxon>Spermatophyta</taxon>
        <taxon>Magnoliopsida</taxon>
        <taxon>Liliopsida</taxon>
        <taxon>Poales</taxon>
        <taxon>Poaceae</taxon>
        <taxon>PACMAD clade</taxon>
        <taxon>Panicoideae</taxon>
        <taxon>Andropogonodae</taxon>
        <taxon>Andropogoneae</taxon>
        <taxon>Sorghinae</taxon>
        <taxon>Sorghum</taxon>
    </lineage>
</organism>
<gene>
    <name evidence="2" type="ORF">BDA96_06G093700</name>
</gene>
<protein>
    <recommendedName>
        <fullName evidence="4">Secreted protein</fullName>
    </recommendedName>
</protein>
<evidence type="ECO:0000313" key="3">
    <source>
        <dbReference type="Proteomes" id="UP000807115"/>
    </source>
</evidence>
<sequence>MTPTPFVLKHSFLFLMACSTIVLAKKTKAHTSACNSLLVRKNDGIPWKAGSSFHSVSKVPVYYISVYIHQQI</sequence>
<name>A0A921QPY4_SORBI</name>
<feature type="signal peptide" evidence="1">
    <location>
        <begin position="1"/>
        <end position="24"/>
    </location>
</feature>
<feature type="chain" id="PRO_5037755622" description="Secreted protein" evidence="1">
    <location>
        <begin position="25"/>
        <end position="72"/>
    </location>
</feature>
<reference evidence="2" key="2">
    <citation type="submission" date="2020-10" db="EMBL/GenBank/DDBJ databases">
        <authorList>
            <person name="Cooper E.A."/>
            <person name="Brenton Z.W."/>
            <person name="Flinn B.S."/>
            <person name="Jenkins J."/>
            <person name="Shu S."/>
            <person name="Flowers D."/>
            <person name="Luo F."/>
            <person name="Wang Y."/>
            <person name="Xia P."/>
            <person name="Barry K."/>
            <person name="Daum C."/>
            <person name="Lipzen A."/>
            <person name="Yoshinaga Y."/>
            <person name="Schmutz J."/>
            <person name="Saski C."/>
            <person name="Vermerris W."/>
            <person name="Kresovich S."/>
        </authorList>
    </citation>
    <scope>NUCLEOTIDE SEQUENCE</scope>
</reference>
<proteinExistence type="predicted"/>
<dbReference type="AlphaFoldDB" id="A0A921QPY4"/>